<gene>
    <name evidence="1" type="ORF">NE695_14195</name>
</gene>
<accession>A0ABT1S2A0</accession>
<comment type="caution">
    <text evidence="1">The sequence shown here is derived from an EMBL/GenBank/DDBJ whole genome shotgun (WGS) entry which is preliminary data.</text>
</comment>
<dbReference type="RefSeq" id="WP_256192214.1">
    <property type="nucleotide sequence ID" value="NZ_JANFZG010000037.1"/>
</dbReference>
<evidence type="ECO:0000313" key="2">
    <source>
        <dbReference type="Proteomes" id="UP001524473"/>
    </source>
</evidence>
<evidence type="ECO:0000313" key="1">
    <source>
        <dbReference type="EMBL" id="MCQ4841062.1"/>
    </source>
</evidence>
<dbReference type="Proteomes" id="UP001524473">
    <property type="component" value="Unassembled WGS sequence"/>
</dbReference>
<dbReference type="EMBL" id="JANFZH010000037">
    <property type="protein sequence ID" value="MCQ4841062.1"/>
    <property type="molecule type" value="Genomic_DNA"/>
</dbReference>
<organism evidence="1 2">
    <name type="scientific">Neglectibacter timonensis</name>
    <dbReference type="NCBI Taxonomy" id="1776382"/>
    <lineage>
        <taxon>Bacteria</taxon>
        <taxon>Bacillati</taxon>
        <taxon>Bacillota</taxon>
        <taxon>Clostridia</taxon>
        <taxon>Eubacteriales</taxon>
        <taxon>Oscillospiraceae</taxon>
        <taxon>Neglectibacter</taxon>
    </lineage>
</organism>
<proteinExistence type="predicted"/>
<reference evidence="1 2" key="1">
    <citation type="submission" date="2022-06" db="EMBL/GenBank/DDBJ databases">
        <title>Isolation of gut microbiota from human fecal samples.</title>
        <authorList>
            <person name="Pamer E.G."/>
            <person name="Barat B."/>
            <person name="Waligurski E."/>
            <person name="Medina S."/>
            <person name="Paddock L."/>
            <person name="Mostad J."/>
        </authorList>
    </citation>
    <scope>NUCLEOTIDE SEQUENCE [LARGE SCALE GENOMIC DNA]</scope>
    <source>
        <strain evidence="1 2">DFI.9.73</strain>
    </source>
</reference>
<name>A0ABT1S2A0_9FIRM</name>
<protein>
    <submittedName>
        <fullName evidence="1">Uncharacterized protein</fullName>
    </submittedName>
</protein>
<keyword evidence="2" id="KW-1185">Reference proteome</keyword>
<sequence>MVYTESEKKKMDQIREVFKEHIQQSPNCELLWSDKVGYVWLAIGLEPLYADTCQRMENAEELCRECLDDIAADVLFLSGNDHGRHNADPHEKEEIHAHWKPFMEQLPEYAYLCEELLSESESI</sequence>